<evidence type="ECO:0000313" key="8">
    <source>
        <dbReference type="EMBL" id="AHG21007.1"/>
    </source>
</evidence>
<dbReference type="HOGENOM" id="CLU_062618_7_1_6"/>
<dbReference type="AlphaFoldDB" id="W0LFG0"/>
<keyword evidence="3" id="KW-0804">Transcription</keyword>
<dbReference type="Gene3D" id="3.30.450.40">
    <property type="match status" value="1"/>
</dbReference>
<dbReference type="PROSITE" id="PS51078">
    <property type="entry name" value="ICLR_ED"/>
    <property type="match status" value="1"/>
</dbReference>
<name>W0LFG0_9GAMM</name>
<gene>
    <name evidence="8" type="ORF">Z042_16395</name>
</gene>
<protein>
    <recommendedName>
        <fullName evidence="4">HTH-type transcriptional repressor AllR</fullName>
    </recommendedName>
    <alternativeName>
        <fullName evidence="5">Negative regulator of allantoin and glyoxylate utilization operons</fullName>
    </alternativeName>
</protein>
<accession>W0LFG0</accession>
<dbReference type="KEGG" id="sfo:Z042_16395"/>
<dbReference type="SUPFAM" id="SSF46785">
    <property type="entry name" value="Winged helix' DNA-binding domain"/>
    <property type="match status" value="1"/>
</dbReference>
<evidence type="ECO:0000256" key="1">
    <source>
        <dbReference type="ARBA" id="ARBA00023015"/>
    </source>
</evidence>
<organism evidence="8 9">
    <name type="scientific">Chania multitudinisentens RB-25</name>
    <dbReference type="NCBI Taxonomy" id="1441930"/>
    <lineage>
        <taxon>Bacteria</taxon>
        <taxon>Pseudomonadati</taxon>
        <taxon>Pseudomonadota</taxon>
        <taxon>Gammaproteobacteria</taxon>
        <taxon>Enterobacterales</taxon>
        <taxon>Yersiniaceae</taxon>
        <taxon>Chania</taxon>
    </lineage>
</organism>
<dbReference type="SUPFAM" id="SSF55781">
    <property type="entry name" value="GAF domain-like"/>
    <property type="match status" value="1"/>
</dbReference>
<dbReference type="PROSITE" id="PS51077">
    <property type="entry name" value="HTH_ICLR"/>
    <property type="match status" value="1"/>
</dbReference>
<keyword evidence="9" id="KW-1185">Reference proteome</keyword>
<dbReference type="OrthoDB" id="9807558at2"/>
<reference evidence="8 9" key="2">
    <citation type="submission" date="2015-03" db="EMBL/GenBank/DDBJ databases">
        <authorList>
            <person name="Chan K.-G."/>
        </authorList>
    </citation>
    <scope>NUCLEOTIDE SEQUENCE [LARGE SCALE GENOMIC DNA]</scope>
    <source>
        <strain evidence="8 9">RB-25</strain>
    </source>
</reference>
<reference evidence="8 9" key="1">
    <citation type="submission" date="2014-01" db="EMBL/GenBank/DDBJ databases">
        <title>Isolation of Serratia multitudinisentens RB-25 from Ex-Landfill site.</title>
        <authorList>
            <person name="Robson E.H.J."/>
        </authorList>
    </citation>
    <scope>NUCLEOTIDE SEQUENCE [LARGE SCALE GENOMIC DNA]</scope>
    <source>
        <strain evidence="8 9">RB-25</strain>
    </source>
</reference>
<dbReference type="Proteomes" id="UP000019030">
    <property type="component" value="Chromosome"/>
</dbReference>
<proteinExistence type="predicted"/>
<evidence type="ECO:0000256" key="5">
    <source>
        <dbReference type="ARBA" id="ARBA00042627"/>
    </source>
</evidence>
<dbReference type="RefSeq" id="WP_024912166.1">
    <property type="nucleotide sequence ID" value="NZ_CP007044.2"/>
</dbReference>
<dbReference type="FunFam" id="1.10.10.10:FF:000056">
    <property type="entry name" value="IclR family transcriptional regulator"/>
    <property type="match status" value="1"/>
</dbReference>
<feature type="domain" description="HTH iclR-type" evidence="6">
    <location>
        <begin position="6"/>
        <end position="69"/>
    </location>
</feature>
<dbReference type="GO" id="GO:0045892">
    <property type="term" value="P:negative regulation of DNA-templated transcription"/>
    <property type="evidence" value="ECO:0007669"/>
    <property type="project" value="TreeGrafter"/>
</dbReference>
<dbReference type="STRING" id="1441930.Z042_16395"/>
<feature type="domain" description="IclR-ED" evidence="7">
    <location>
        <begin position="70"/>
        <end position="256"/>
    </location>
</feature>
<dbReference type="PANTHER" id="PTHR30136">
    <property type="entry name" value="HELIX-TURN-HELIX TRANSCRIPTIONAL REGULATOR, ICLR FAMILY"/>
    <property type="match status" value="1"/>
</dbReference>
<dbReference type="Pfam" id="PF09339">
    <property type="entry name" value="HTH_IclR"/>
    <property type="match status" value="1"/>
</dbReference>
<dbReference type="InterPro" id="IPR036388">
    <property type="entry name" value="WH-like_DNA-bd_sf"/>
</dbReference>
<dbReference type="PANTHER" id="PTHR30136:SF24">
    <property type="entry name" value="HTH-TYPE TRANSCRIPTIONAL REPRESSOR ALLR"/>
    <property type="match status" value="1"/>
</dbReference>
<dbReference type="InterPro" id="IPR029016">
    <property type="entry name" value="GAF-like_dom_sf"/>
</dbReference>
<keyword evidence="1" id="KW-0805">Transcription regulation</keyword>
<dbReference type="GO" id="GO:0003677">
    <property type="term" value="F:DNA binding"/>
    <property type="evidence" value="ECO:0007669"/>
    <property type="project" value="UniProtKB-KW"/>
</dbReference>
<dbReference type="eggNOG" id="COG1414">
    <property type="taxonomic scope" value="Bacteria"/>
</dbReference>
<sequence length="267" mass="29676">MSEKINRSVFRALEMLELIAASKNELTITEISKQLGIPKSTTFDILYTLLDKGYLEQTNEKQKHFKLGVKLFQTGASYLDQTPFQNVAHAMLEKLSELAGETVFLALLNNDELVYFDKVESPNSVRTSARIGSNNPLYCTGLGKAILATLPDDEVKAILARTGGLKAITPHTVTNEAQFFSILNQARQQGYAVDDREHNAEVFCLAAPVYNLQGKVYAAISIASLFTKINHQPEKIATLGKIISDTALELSQRIGYRGQRLYADFLR</sequence>
<dbReference type="InterPro" id="IPR036390">
    <property type="entry name" value="WH_DNA-bd_sf"/>
</dbReference>
<dbReference type="Gene3D" id="1.10.10.10">
    <property type="entry name" value="Winged helix-like DNA-binding domain superfamily/Winged helix DNA-binding domain"/>
    <property type="match status" value="1"/>
</dbReference>
<dbReference type="InterPro" id="IPR005471">
    <property type="entry name" value="Tscrpt_reg_IclR_N"/>
</dbReference>
<dbReference type="GO" id="GO:0003700">
    <property type="term" value="F:DNA-binding transcription factor activity"/>
    <property type="evidence" value="ECO:0007669"/>
    <property type="project" value="TreeGrafter"/>
</dbReference>
<evidence type="ECO:0000256" key="2">
    <source>
        <dbReference type="ARBA" id="ARBA00023125"/>
    </source>
</evidence>
<evidence type="ECO:0000259" key="6">
    <source>
        <dbReference type="PROSITE" id="PS51077"/>
    </source>
</evidence>
<evidence type="ECO:0000256" key="3">
    <source>
        <dbReference type="ARBA" id="ARBA00023163"/>
    </source>
</evidence>
<dbReference type="InterPro" id="IPR014757">
    <property type="entry name" value="Tscrpt_reg_IclR_C"/>
</dbReference>
<dbReference type="InterPro" id="IPR050707">
    <property type="entry name" value="HTH_MetabolicPath_Reg"/>
</dbReference>
<evidence type="ECO:0000256" key="4">
    <source>
        <dbReference type="ARBA" id="ARBA00040379"/>
    </source>
</evidence>
<dbReference type="SMART" id="SM00346">
    <property type="entry name" value="HTH_ICLR"/>
    <property type="match status" value="1"/>
</dbReference>
<dbReference type="PATRIC" id="fig|1441930.4.peg.3230"/>
<dbReference type="Pfam" id="PF01614">
    <property type="entry name" value="IclR_C"/>
    <property type="match status" value="1"/>
</dbReference>
<keyword evidence="2" id="KW-0238">DNA-binding</keyword>
<evidence type="ECO:0000313" key="9">
    <source>
        <dbReference type="Proteomes" id="UP000019030"/>
    </source>
</evidence>
<dbReference type="EMBL" id="CP007044">
    <property type="protein sequence ID" value="AHG21007.1"/>
    <property type="molecule type" value="Genomic_DNA"/>
</dbReference>
<evidence type="ECO:0000259" key="7">
    <source>
        <dbReference type="PROSITE" id="PS51078"/>
    </source>
</evidence>